<comment type="caution">
    <text evidence="1">The sequence shown here is derived from an EMBL/GenBank/DDBJ whole genome shotgun (WGS) entry which is preliminary data.</text>
</comment>
<dbReference type="AlphaFoldDB" id="A0A8X6TSD6"/>
<proteinExistence type="predicted"/>
<name>A0A8X6TSD6_NEPPI</name>
<accession>A0A8X6TSD6</accession>
<gene>
    <name evidence="1" type="ORF">NPIL_692171</name>
</gene>
<dbReference type="Proteomes" id="UP000887013">
    <property type="component" value="Unassembled WGS sequence"/>
</dbReference>
<evidence type="ECO:0000313" key="1">
    <source>
        <dbReference type="EMBL" id="GFT41721.1"/>
    </source>
</evidence>
<keyword evidence="2" id="KW-1185">Reference proteome</keyword>
<sequence>MDTEEDSITDLDAIPEHRFLLGRLDQLLMLNNTGRPKTSCSNVNIEVVLESIGESPGTSIRRCINSRIANFKKLTAAYTD</sequence>
<protein>
    <submittedName>
        <fullName evidence="1">Uncharacterized protein</fullName>
    </submittedName>
</protein>
<reference evidence="1" key="1">
    <citation type="submission" date="2020-08" db="EMBL/GenBank/DDBJ databases">
        <title>Multicomponent nature underlies the extraordinary mechanical properties of spider dragline silk.</title>
        <authorList>
            <person name="Kono N."/>
            <person name="Nakamura H."/>
            <person name="Mori M."/>
            <person name="Yoshida Y."/>
            <person name="Ohtoshi R."/>
            <person name="Malay A.D."/>
            <person name="Moran D.A.P."/>
            <person name="Tomita M."/>
            <person name="Numata K."/>
            <person name="Arakawa K."/>
        </authorList>
    </citation>
    <scope>NUCLEOTIDE SEQUENCE</scope>
</reference>
<evidence type="ECO:0000313" key="2">
    <source>
        <dbReference type="Proteomes" id="UP000887013"/>
    </source>
</evidence>
<organism evidence="1 2">
    <name type="scientific">Nephila pilipes</name>
    <name type="common">Giant wood spider</name>
    <name type="synonym">Nephila maculata</name>
    <dbReference type="NCBI Taxonomy" id="299642"/>
    <lineage>
        <taxon>Eukaryota</taxon>
        <taxon>Metazoa</taxon>
        <taxon>Ecdysozoa</taxon>
        <taxon>Arthropoda</taxon>
        <taxon>Chelicerata</taxon>
        <taxon>Arachnida</taxon>
        <taxon>Araneae</taxon>
        <taxon>Araneomorphae</taxon>
        <taxon>Entelegynae</taxon>
        <taxon>Araneoidea</taxon>
        <taxon>Nephilidae</taxon>
        <taxon>Nephila</taxon>
    </lineage>
</organism>
<dbReference type="EMBL" id="BMAW01110146">
    <property type="protein sequence ID" value="GFT41721.1"/>
    <property type="molecule type" value="Genomic_DNA"/>
</dbReference>